<keyword evidence="1" id="KW-1133">Transmembrane helix</keyword>
<keyword evidence="1" id="KW-0472">Membrane</keyword>
<sequence length="225" mass="25482">MDSYCNFTDHWQPWLDTLALVISQGILVLRANALYDNSRRMLQLLCTLFACSFGAVTGFSIWLTLNTYQSNWYVGASGCWADGPGAYYVIWMPWVAFDGFLLILTLAKYYQQRNELNATIRLLARDSLFYFTIMFACLLFNVLLGSNVISYPDLIQVPVHSVVCIAVSRMSLNIRGLAFKDVDAGGITMSAIEMASMRDGDQRTLEFKNTDKVLQVKSQDEEDWA</sequence>
<feature type="transmembrane region" description="Helical" evidence="1">
    <location>
        <begin position="128"/>
        <end position="149"/>
    </location>
</feature>
<keyword evidence="1" id="KW-0812">Transmembrane</keyword>
<organism evidence="2 3">
    <name type="scientific">Athelia psychrophila</name>
    <dbReference type="NCBI Taxonomy" id="1759441"/>
    <lineage>
        <taxon>Eukaryota</taxon>
        <taxon>Fungi</taxon>
        <taxon>Dikarya</taxon>
        <taxon>Basidiomycota</taxon>
        <taxon>Agaricomycotina</taxon>
        <taxon>Agaricomycetes</taxon>
        <taxon>Agaricomycetidae</taxon>
        <taxon>Atheliales</taxon>
        <taxon>Atheliaceae</taxon>
        <taxon>Athelia</taxon>
    </lineage>
</organism>
<feature type="transmembrane region" description="Helical" evidence="1">
    <location>
        <begin position="85"/>
        <end position="107"/>
    </location>
</feature>
<dbReference type="EMBL" id="KV417506">
    <property type="protein sequence ID" value="KZP28001.1"/>
    <property type="molecule type" value="Genomic_DNA"/>
</dbReference>
<protein>
    <recommendedName>
        <fullName evidence="4">Glucose receptor Git3 N-terminal domain-containing protein</fullName>
    </recommendedName>
</protein>
<name>A0A166R7Y1_9AGAM</name>
<evidence type="ECO:0000256" key="1">
    <source>
        <dbReference type="SAM" id="Phobius"/>
    </source>
</evidence>
<accession>A0A166R7Y1</accession>
<feature type="transmembrane region" description="Helical" evidence="1">
    <location>
        <begin position="41"/>
        <end position="65"/>
    </location>
</feature>
<evidence type="ECO:0008006" key="4">
    <source>
        <dbReference type="Google" id="ProtNLM"/>
    </source>
</evidence>
<keyword evidence="3" id="KW-1185">Reference proteome</keyword>
<dbReference type="Proteomes" id="UP000076532">
    <property type="component" value="Unassembled WGS sequence"/>
</dbReference>
<proteinExistence type="predicted"/>
<dbReference type="AlphaFoldDB" id="A0A166R7Y1"/>
<reference evidence="2 3" key="1">
    <citation type="journal article" date="2016" name="Mol. Biol. Evol.">
        <title>Comparative Genomics of Early-Diverging Mushroom-Forming Fungi Provides Insights into the Origins of Lignocellulose Decay Capabilities.</title>
        <authorList>
            <person name="Nagy L.G."/>
            <person name="Riley R."/>
            <person name="Tritt A."/>
            <person name="Adam C."/>
            <person name="Daum C."/>
            <person name="Floudas D."/>
            <person name="Sun H."/>
            <person name="Yadav J.S."/>
            <person name="Pangilinan J."/>
            <person name="Larsson K.H."/>
            <person name="Matsuura K."/>
            <person name="Barry K."/>
            <person name="Labutti K."/>
            <person name="Kuo R."/>
            <person name="Ohm R.A."/>
            <person name="Bhattacharya S.S."/>
            <person name="Shirouzu T."/>
            <person name="Yoshinaga Y."/>
            <person name="Martin F.M."/>
            <person name="Grigoriev I.V."/>
            <person name="Hibbett D.S."/>
        </authorList>
    </citation>
    <scope>NUCLEOTIDE SEQUENCE [LARGE SCALE GENOMIC DNA]</scope>
    <source>
        <strain evidence="2 3">CBS 109695</strain>
    </source>
</reference>
<gene>
    <name evidence="2" type="ORF">FIBSPDRAFT_853216</name>
</gene>
<evidence type="ECO:0000313" key="2">
    <source>
        <dbReference type="EMBL" id="KZP28001.1"/>
    </source>
</evidence>
<evidence type="ECO:0000313" key="3">
    <source>
        <dbReference type="Proteomes" id="UP000076532"/>
    </source>
</evidence>
<dbReference type="OrthoDB" id="3037019at2759"/>
<feature type="transmembrane region" description="Helical" evidence="1">
    <location>
        <begin position="12"/>
        <end position="29"/>
    </location>
</feature>